<dbReference type="PhylomeDB" id="A0A061B2F6"/>
<proteinExistence type="predicted"/>
<evidence type="ECO:0000313" key="5">
    <source>
        <dbReference type="EMBL" id="CDR41849.1"/>
    </source>
</evidence>
<dbReference type="Gene3D" id="2.40.160.50">
    <property type="entry name" value="membrane protein fhac: a member of the omp85/tpsb transporter family"/>
    <property type="match status" value="1"/>
</dbReference>
<reference evidence="5" key="1">
    <citation type="journal article" date="2014" name="Genome Announc.">
        <title>Genome sequence of the yeast Cyberlindnera fabianii (Hansenula fabianii).</title>
        <authorList>
            <person name="Freel K.C."/>
            <person name="Sarilar V."/>
            <person name="Neuveglise C."/>
            <person name="Devillers H."/>
            <person name="Friedrich A."/>
            <person name="Schacherer J."/>
        </authorList>
    </citation>
    <scope>NUCLEOTIDE SEQUENCE</scope>
    <source>
        <strain evidence="5">YJS4271</strain>
    </source>
</reference>
<dbReference type="InterPro" id="IPR000184">
    <property type="entry name" value="Bac_surfAg_D15"/>
</dbReference>
<protein>
    <submittedName>
        <fullName evidence="5">CYFA0S08e00760g1_1</fullName>
    </submittedName>
</protein>
<keyword evidence="2" id="KW-0472">Membrane</keyword>
<evidence type="ECO:0000256" key="2">
    <source>
        <dbReference type="ARBA" id="ARBA00023136"/>
    </source>
</evidence>
<dbReference type="GO" id="GO:0019867">
    <property type="term" value="C:outer membrane"/>
    <property type="evidence" value="ECO:0007669"/>
    <property type="project" value="InterPro"/>
</dbReference>
<feature type="domain" description="Bacterial surface antigen (D15)" evidence="4">
    <location>
        <begin position="118"/>
        <end position="483"/>
    </location>
</feature>
<evidence type="ECO:0000256" key="3">
    <source>
        <dbReference type="SAM" id="MobiDB-lite"/>
    </source>
</evidence>
<name>A0A061B2F6_CYBFA</name>
<sequence length="492" mass="53151">MSLQEAIAQESKNDVVSRQCTRPVQLNSIAITGGDFTSNYLQKLVAPALDDKPVSFNELYGVLGGIENKLSNTGLFRDVRILLDLDNTKRATSESPIPVKANVTLTDLPLFKYSSYTRSTDQDVGCGVRYLNPNFSQNADTLLVDINFNYDPFDKSVNRKVWDLTYLHPLAKSANGKLLLNPTVATVDATKWASHKQHVVGAMLGYQTIMKTSNGGAHVFTAGFTGTMRQVTDIANSASDVIRTHAGGDLKLGYLSNWTLDKRAFVGKFHTDGVLVGMTNEFAGHNSVDHQAFQQSQQSQTQQNQTQQSQHIELLPFSKTTVDFAGAKSFFNKNVTVSADLSAGVLKSFVEDGADKLHVTDRLFVGGQHSLKGFHRNAVGVKNGNDHIGGTSAFKLGASLSTTLPRTSASAPLRLYTFINAGDVHNFKNLEEGLSAITSGSIITKAAAASGVGLAYKAQNAVLDLSYNVPLTDRAQDDAKPGLSLSVLLNFK</sequence>
<dbReference type="VEuPathDB" id="FungiDB:BON22_4842"/>
<accession>A0A061B2F6</accession>
<evidence type="ECO:0000259" key="4">
    <source>
        <dbReference type="Pfam" id="PF01103"/>
    </source>
</evidence>
<organism evidence="5">
    <name type="scientific">Cyberlindnera fabianii</name>
    <name type="common">Yeast</name>
    <name type="synonym">Hansenula fabianii</name>
    <dbReference type="NCBI Taxonomy" id="36022"/>
    <lineage>
        <taxon>Eukaryota</taxon>
        <taxon>Fungi</taxon>
        <taxon>Dikarya</taxon>
        <taxon>Ascomycota</taxon>
        <taxon>Saccharomycotina</taxon>
        <taxon>Saccharomycetes</taxon>
        <taxon>Phaffomycetales</taxon>
        <taxon>Phaffomycetaceae</taxon>
        <taxon>Cyberlindnera</taxon>
    </lineage>
</organism>
<feature type="compositionally biased region" description="Low complexity" evidence="3">
    <location>
        <begin position="294"/>
        <end position="310"/>
    </location>
</feature>
<feature type="region of interest" description="Disordered" evidence="3">
    <location>
        <begin position="290"/>
        <end position="310"/>
    </location>
</feature>
<dbReference type="Pfam" id="PF01103">
    <property type="entry name" value="Omp85"/>
    <property type="match status" value="1"/>
</dbReference>
<dbReference type="EMBL" id="LK052893">
    <property type="protein sequence ID" value="CDR41849.1"/>
    <property type="molecule type" value="Genomic_DNA"/>
</dbReference>
<dbReference type="AlphaFoldDB" id="A0A061B2F6"/>
<dbReference type="OrthoDB" id="1724197at2759"/>
<gene>
    <name evidence="5" type="ORF">CYFA0S_08e00760g</name>
</gene>
<evidence type="ECO:0000256" key="1">
    <source>
        <dbReference type="ARBA" id="ARBA00004370"/>
    </source>
</evidence>
<comment type="subcellular location">
    <subcellularLocation>
        <location evidence="1">Membrane</location>
    </subcellularLocation>
</comment>